<name>A0A2H1H959_ZYMTR</name>
<evidence type="ECO:0000313" key="2">
    <source>
        <dbReference type="EMBL" id="SMR62324.1"/>
    </source>
</evidence>
<sequence>MPLMATLPPDREDNSASRKIKYQHQEDDVPVVANLIPLDRTDKNVQEELSKRDTMSGLREVSRKTTFEPAEHLRQNSLSTLAMKLRALEKTKDEKTKDKKNQGRAVCTQTFNIETSAPKSNTRTTKAVVRRSIAFFDAAQS</sequence>
<organism evidence="2 3">
    <name type="scientific">Zymoseptoria tritici ST99CH_1E4</name>
    <dbReference type="NCBI Taxonomy" id="1276532"/>
    <lineage>
        <taxon>Eukaryota</taxon>
        <taxon>Fungi</taxon>
        <taxon>Dikarya</taxon>
        <taxon>Ascomycota</taxon>
        <taxon>Pezizomycotina</taxon>
        <taxon>Dothideomycetes</taxon>
        <taxon>Dothideomycetidae</taxon>
        <taxon>Mycosphaerellales</taxon>
        <taxon>Mycosphaerellaceae</taxon>
        <taxon>Zymoseptoria</taxon>
    </lineage>
</organism>
<gene>
    <name evidence="2" type="ORF">ZT1E4_G11638</name>
</gene>
<reference evidence="3" key="1">
    <citation type="submission" date="2017-05" db="EMBL/GenBank/DDBJ databases">
        <authorList>
            <person name="Song R."/>
            <person name="Chenine A.L."/>
            <person name="Ruprecht R.M."/>
        </authorList>
    </citation>
    <scope>NUCLEOTIDE SEQUENCE [LARGE SCALE GENOMIC DNA]</scope>
</reference>
<evidence type="ECO:0000313" key="3">
    <source>
        <dbReference type="Proteomes" id="UP000245764"/>
    </source>
</evidence>
<dbReference type="Proteomes" id="UP000245764">
    <property type="component" value="Chromosome 15"/>
</dbReference>
<feature type="region of interest" description="Disordered" evidence="1">
    <location>
        <begin position="1"/>
        <end position="23"/>
    </location>
</feature>
<feature type="region of interest" description="Disordered" evidence="1">
    <location>
        <begin position="49"/>
        <end position="70"/>
    </location>
</feature>
<evidence type="ECO:0000256" key="1">
    <source>
        <dbReference type="SAM" id="MobiDB-lite"/>
    </source>
</evidence>
<dbReference type="EMBL" id="LT854267">
    <property type="protein sequence ID" value="SMR62324.1"/>
    <property type="molecule type" value="Genomic_DNA"/>
</dbReference>
<dbReference type="AlphaFoldDB" id="A0A2H1H959"/>
<proteinExistence type="predicted"/>
<accession>A0A2H1H959</accession>
<protein>
    <submittedName>
        <fullName evidence="2">Uncharacterized protein</fullName>
    </submittedName>
</protein>